<dbReference type="OrthoDB" id="8051507at2759"/>
<dbReference type="AlphaFoldDB" id="A0A4Y2AC48"/>
<protein>
    <submittedName>
        <fullName evidence="2">Transposon Ty3-I Gag-Pol polyprotein</fullName>
    </submittedName>
</protein>
<dbReference type="EMBL" id="BGPR01000010">
    <property type="protein sequence ID" value="GBL76524.1"/>
    <property type="molecule type" value="Genomic_DNA"/>
</dbReference>
<dbReference type="PANTHER" id="PTHR37984">
    <property type="entry name" value="PROTEIN CBG26694"/>
    <property type="match status" value="1"/>
</dbReference>
<gene>
    <name evidence="2" type="primary">TY3B-I_184</name>
    <name evidence="2" type="ORF">AVEN_53266_1</name>
</gene>
<organism evidence="2 3">
    <name type="scientific">Araneus ventricosus</name>
    <name type="common">Orbweaver spider</name>
    <name type="synonym">Epeira ventricosa</name>
    <dbReference type="NCBI Taxonomy" id="182803"/>
    <lineage>
        <taxon>Eukaryota</taxon>
        <taxon>Metazoa</taxon>
        <taxon>Ecdysozoa</taxon>
        <taxon>Arthropoda</taxon>
        <taxon>Chelicerata</taxon>
        <taxon>Arachnida</taxon>
        <taxon>Araneae</taxon>
        <taxon>Araneomorphae</taxon>
        <taxon>Entelegynae</taxon>
        <taxon>Araneoidea</taxon>
        <taxon>Araneidae</taxon>
        <taxon>Araneus</taxon>
    </lineage>
</organism>
<dbReference type="Gene3D" id="3.10.10.10">
    <property type="entry name" value="HIV Type 1 Reverse Transcriptase, subunit A, domain 1"/>
    <property type="match status" value="1"/>
</dbReference>
<dbReference type="InterPro" id="IPR050951">
    <property type="entry name" value="Retrovirus_Pol_polyprotein"/>
</dbReference>
<dbReference type="SUPFAM" id="SSF56672">
    <property type="entry name" value="DNA/RNA polymerases"/>
    <property type="match status" value="1"/>
</dbReference>
<dbReference type="InterPro" id="IPR000477">
    <property type="entry name" value="RT_dom"/>
</dbReference>
<keyword evidence="3" id="KW-1185">Reference proteome</keyword>
<dbReference type="PANTHER" id="PTHR37984:SF5">
    <property type="entry name" value="PROTEIN NYNRIN-LIKE"/>
    <property type="match status" value="1"/>
</dbReference>
<comment type="caution">
    <text evidence="2">The sequence shown here is derived from an EMBL/GenBank/DDBJ whole genome shotgun (WGS) entry which is preliminary data.</text>
</comment>
<dbReference type="Gene3D" id="3.30.70.270">
    <property type="match status" value="1"/>
</dbReference>
<dbReference type="InterPro" id="IPR043128">
    <property type="entry name" value="Rev_trsase/Diguanyl_cyclase"/>
</dbReference>
<proteinExistence type="predicted"/>
<dbReference type="Pfam" id="PF00078">
    <property type="entry name" value="RVT_1"/>
    <property type="match status" value="1"/>
</dbReference>
<dbReference type="CDD" id="cd01647">
    <property type="entry name" value="RT_LTR"/>
    <property type="match status" value="1"/>
</dbReference>
<sequence>MYGREARGPLSFLKSSWWSEISLPLNLSNLAVDYLQEFKINLERVADIESLTTAKKQNSYTHYFNHGKRMKEFKKGDLVYLLIPESINKLYARWTGQGEIIDKPEADNQIPGLDSLGLIELSEAEIAYPVVCVAKKDGSMHLCIDFQLLNVVTKPFDYPMENLTDLINQIGHANIITCLDVLKGYWEIPSEEDSRDFTSFKAHRAQYRWKVMPLGLRNATPSFQKVMNSALSEYHEF</sequence>
<evidence type="ECO:0000259" key="1">
    <source>
        <dbReference type="Pfam" id="PF00078"/>
    </source>
</evidence>
<accession>A0A4Y2AC48</accession>
<reference evidence="2 3" key="1">
    <citation type="journal article" date="2019" name="Sci. Rep.">
        <title>Orb-weaving spider Araneus ventricosus genome elucidates the spidroin gene catalogue.</title>
        <authorList>
            <person name="Kono N."/>
            <person name="Nakamura H."/>
            <person name="Ohtoshi R."/>
            <person name="Moran D.A.P."/>
            <person name="Shinohara A."/>
            <person name="Yoshida Y."/>
            <person name="Fujiwara M."/>
            <person name="Mori M."/>
            <person name="Tomita M."/>
            <person name="Arakawa K."/>
        </authorList>
    </citation>
    <scope>NUCLEOTIDE SEQUENCE [LARGE SCALE GENOMIC DNA]</scope>
</reference>
<name>A0A4Y2AC48_ARAVE</name>
<evidence type="ECO:0000313" key="2">
    <source>
        <dbReference type="EMBL" id="GBL76524.1"/>
    </source>
</evidence>
<dbReference type="InterPro" id="IPR043502">
    <property type="entry name" value="DNA/RNA_pol_sf"/>
</dbReference>
<feature type="domain" description="Reverse transcriptase" evidence="1">
    <location>
        <begin position="134"/>
        <end position="236"/>
    </location>
</feature>
<dbReference type="GO" id="GO:0071897">
    <property type="term" value="P:DNA biosynthetic process"/>
    <property type="evidence" value="ECO:0007669"/>
    <property type="project" value="UniProtKB-ARBA"/>
</dbReference>
<dbReference type="Proteomes" id="UP000499080">
    <property type="component" value="Unassembled WGS sequence"/>
</dbReference>
<evidence type="ECO:0000313" key="3">
    <source>
        <dbReference type="Proteomes" id="UP000499080"/>
    </source>
</evidence>